<feature type="domain" description="DUF2726" evidence="1">
    <location>
        <begin position="21"/>
        <end position="128"/>
    </location>
</feature>
<dbReference type="AlphaFoldDB" id="A0A221SVE1"/>
<dbReference type="KEGG" id="dfc:DFI_06020"/>
<name>A0A221SVE1_9DEIO</name>
<dbReference type="InterPro" id="IPR024402">
    <property type="entry name" value="DUF2726"/>
</dbReference>
<evidence type="ECO:0000313" key="2">
    <source>
        <dbReference type="EMBL" id="ASN80614.1"/>
    </source>
</evidence>
<sequence>MSSCGHAPVTADQTKSVLPDRGELAFFTVLELALPEGYRVLPNVRLNDIFAIKTRRYGEKQGAKARLRNKHMDFLVVRLPDFRAVIAIELDGTSLNNAKQQYGDAVNDAAFRSAQLSLVCLRADMSHSWEAEC</sequence>
<gene>
    <name evidence="2" type="ORF">DFI_06020</name>
</gene>
<evidence type="ECO:0000259" key="1">
    <source>
        <dbReference type="Pfam" id="PF10881"/>
    </source>
</evidence>
<reference evidence="2 3" key="1">
    <citation type="submission" date="2017-05" db="EMBL/GenBank/DDBJ databases">
        <title>The complete genome sequence of Deinococcus ficus isolated from the rhizosphere of the Ficus religiosa L. in Taiwan.</title>
        <authorList>
            <person name="Wu K.-M."/>
            <person name="Liao T.-L."/>
            <person name="Liu Y.-M."/>
            <person name="Young C.-C."/>
            <person name="Tsai S.-F."/>
        </authorList>
    </citation>
    <scope>NUCLEOTIDE SEQUENCE [LARGE SCALE GENOMIC DNA]</scope>
    <source>
        <strain evidence="2 3">CC-FR2-10</strain>
    </source>
</reference>
<accession>A0A221SVE1</accession>
<organism evidence="2 3">
    <name type="scientific">Deinococcus ficus</name>
    <dbReference type="NCBI Taxonomy" id="317577"/>
    <lineage>
        <taxon>Bacteria</taxon>
        <taxon>Thermotogati</taxon>
        <taxon>Deinococcota</taxon>
        <taxon>Deinococci</taxon>
        <taxon>Deinococcales</taxon>
        <taxon>Deinococcaceae</taxon>
        <taxon>Deinococcus</taxon>
    </lineage>
</organism>
<protein>
    <recommendedName>
        <fullName evidence="1">DUF2726 domain-containing protein</fullName>
    </recommendedName>
</protein>
<dbReference type="Pfam" id="PF10881">
    <property type="entry name" value="DUF2726"/>
    <property type="match status" value="1"/>
</dbReference>
<dbReference type="EMBL" id="CP021081">
    <property type="protein sequence ID" value="ASN80614.1"/>
    <property type="molecule type" value="Genomic_DNA"/>
</dbReference>
<evidence type="ECO:0000313" key="3">
    <source>
        <dbReference type="Proteomes" id="UP000259030"/>
    </source>
</evidence>
<proteinExistence type="predicted"/>
<keyword evidence="3" id="KW-1185">Reference proteome</keyword>
<dbReference type="Proteomes" id="UP000259030">
    <property type="component" value="Chromosome"/>
</dbReference>